<sequence>MAVNENRRALAEEMSLKSMDFIVYAPARPHLLVDVKGRKFAASSAGGHPWENWATVDDVECLLKWEACFGADFRAAFVFTYDVDAAAAEGFPELFRFRDRAYAFYVVYVSEYLHSMRQRSQKWETVSLPAAEYRRLRRPLDQLLNITLG</sequence>
<dbReference type="InterPro" id="IPR049797">
    <property type="entry name" value="HYExAFE"/>
</dbReference>
<organism evidence="1 2">
    <name type="scientific">Caulifigura coniformis</name>
    <dbReference type="NCBI Taxonomy" id="2527983"/>
    <lineage>
        <taxon>Bacteria</taxon>
        <taxon>Pseudomonadati</taxon>
        <taxon>Planctomycetota</taxon>
        <taxon>Planctomycetia</taxon>
        <taxon>Planctomycetales</taxon>
        <taxon>Planctomycetaceae</taxon>
        <taxon>Caulifigura</taxon>
    </lineage>
</organism>
<accession>A0A517SKZ7</accession>
<evidence type="ECO:0000313" key="1">
    <source>
        <dbReference type="EMBL" id="QDT56796.1"/>
    </source>
</evidence>
<gene>
    <name evidence="1" type="ORF">Pan44_48560</name>
</gene>
<name>A0A517SKZ7_9PLAN</name>
<dbReference type="EMBL" id="CP036271">
    <property type="protein sequence ID" value="QDT56796.1"/>
    <property type="molecule type" value="Genomic_DNA"/>
</dbReference>
<reference evidence="1 2" key="1">
    <citation type="submission" date="2019-02" db="EMBL/GenBank/DDBJ databases">
        <title>Deep-cultivation of Planctomycetes and their phenomic and genomic characterization uncovers novel biology.</title>
        <authorList>
            <person name="Wiegand S."/>
            <person name="Jogler M."/>
            <person name="Boedeker C."/>
            <person name="Pinto D."/>
            <person name="Vollmers J."/>
            <person name="Rivas-Marin E."/>
            <person name="Kohn T."/>
            <person name="Peeters S.H."/>
            <person name="Heuer A."/>
            <person name="Rast P."/>
            <person name="Oberbeckmann S."/>
            <person name="Bunk B."/>
            <person name="Jeske O."/>
            <person name="Meyerdierks A."/>
            <person name="Storesund J.E."/>
            <person name="Kallscheuer N."/>
            <person name="Luecker S."/>
            <person name="Lage O.M."/>
            <person name="Pohl T."/>
            <person name="Merkel B.J."/>
            <person name="Hornburger P."/>
            <person name="Mueller R.-W."/>
            <person name="Bruemmer F."/>
            <person name="Labrenz M."/>
            <person name="Spormann A.M."/>
            <person name="Op den Camp H."/>
            <person name="Overmann J."/>
            <person name="Amann R."/>
            <person name="Jetten M.S.M."/>
            <person name="Mascher T."/>
            <person name="Medema M.H."/>
            <person name="Devos D.P."/>
            <person name="Kaster A.-K."/>
            <person name="Ovreas L."/>
            <person name="Rohde M."/>
            <person name="Galperin M.Y."/>
            <person name="Jogler C."/>
        </authorList>
    </citation>
    <scope>NUCLEOTIDE SEQUENCE [LARGE SCALE GENOMIC DNA]</scope>
    <source>
        <strain evidence="1 2">Pan44</strain>
    </source>
</reference>
<evidence type="ECO:0000313" key="2">
    <source>
        <dbReference type="Proteomes" id="UP000315700"/>
    </source>
</evidence>
<dbReference type="AlphaFoldDB" id="A0A517SKZ7"/>
<keyword evidence="2" id="KW-1185">Reference proteome</keyword>
<dbReference type="OrthoDB" id="272676at2"/>
<dbReference type="KEGG" id="ccos:Pan44_48560"/>
<protein>
    <submittedName>
        <fullName evidence="1">Uncharacterized protein</fullName>
    </submittedName>
</protein>
<proteinExistence type="predicted"/>
<dbReference type="InParanoid" id="A0A517SKZ7"/>
<dbReference type="Proteomes" id="UP000315700">
    <property type="component" value="Chromosome"/>
</dbReference>
<dbReference type="NCBIfam" id="NF038001">
    <property type="entry name" value="HYExAFE"/>
    <property type="match status" value="1"/>
</dbReference>